<evidence type="ECO:0000259" key="1">
    <source>
        <dbReference type="PROSITE" id="PS51352"/>
    </source>
</evidence>
<dbReference type="PRINTS" id="PR00421">
    <property type="entry name" value="THIOREDOXIN"/>
</dbReference>
<dbReference type="Proteomes" id="UP000325315">
    <property type="component" value="Unassembled WGS sequence"/>
</dbReference>
<gene>
    <name evidence="2" type="ORF">EPI10_006593</name>
</gene>
<dbReference type="InterPro" id="IPR017937">
    <property type="entry name" value="Thioredoxin_CS"/>
</dbReference>
<dbReference type="InterPro" id="IPR050620">
    <property type="entry name" value="Thioredoxin_H-type-like"/>
</dbReference>
<keyword evidence="3" id="KW-1185">Reference proteome</keyword>
<dbReference type="PANTHER" id="PTHR10438">
    <property type="entry name" value="THIOREDOXIN"/>
    <property type="match status" value="1"/>
</dbReference>
<dbReference type="SUPFAM" id="SSF52833">
    <property type="entry name" value="Thioredoxin-like"/>
    <property type="match status" value="1"/>
</dbReference>
<evidence type="ECO:0000313" key="3">
    <source>
        <dbReference type="Proteomes" id="UP000325315"/>
    </source>
</evidence>
<dbReference type="EMBL" id="SMMG02000002">
    <property type="protein sequence ID" value="KAA3484512.1"/>
    <property type="molecule type" value="Genomic_DNA"/>
</dbReference>
<sequence length="115" mass="12884">MAEEGQLITCQTFASWNEQLHTAKASMKLAVVSFTASWCEPCRFITPVVVELAKKLPDVIFLKVDADDLKTVTQDFAVEALPTFIFMKQGKIVDKVVGARKDELQQKITLHMLKA</sequence>
<proteinExistence type="predicted"/>
<dbReference type="InterPro" id="IPR013766">
    <property type="entry name" value="Thioredoxin_domain"/>
</dbReference>
<comment type="caution">
    <text evidence="2">The sequence shown here is derived from an EMBL/GenBank/DDBJ whole genome shotgun (WGS) entry which is preliminary data.</text>
</comment>
<dbReference type="InterPro" id="IPR036249">
    <property type="entry name" value="Thioredoxin-like_sf"/>
</dbReference>
<protein>
    <submittedName>
        <fullName evidence="2">Thioredoxin H-type-like</fullName>
    </submittedName>
</protein>
<dbReference type="PROSITE" id="PS00194">
    <property type="entry name" value="THIOREDOXIN_1"/>
    <property type="match status" value="1"/>
</dbReference>
<reference evidence="2" key="1">
    <citation type="submission" date="2019-08" db="EMBL/GenBank/DDBJ databases">
        <authorList>
            <person name="Liu F."/>
        </authorList>
    </citation>
    <scope>NUCLEOTIDE SEQUENCE [LARGE SCALE GENOMIC DNA]</scope>
    <source>
        <strain evidence="2">PA1801</strain>
        <tissue evidence="2">Leaf</tissue>
    </source>
</reference>
<dbReference type="PROSITE" id="PS51352">
    <property type="entry name" value="THIOREDOXIN_2"/>
    <property type="match status" value="1"/>
</dbReference>
<name>A0A5B6WUJ8_9ROSI</name>
<dbReference type="PANTHER" id="PTHR10438:SF424">
    <property type="entry name" value="THIOREDOXIN H-TYPE-LIKE"/>
    <property type="match status" value="1"/>
</dbReference>
<organism evidence="2 3">
    <name type="scientific">Gossypium australe</name>
    <dbReference type="NCBI Taxonomy" id="47621"/>
    <lineage>
        <taxon>Eukaryota</taxon>
        <taxon>Viridiplantae</taxon>
        <taxon>Streptophyta</taxon>
        <taxon>Embryophyta</taxon>
        <taxon>Tracheophyta</taxon>
        <taxon>Spermatophyta</taxon>
        <taxon>Magnoliopsida</taxon>
        <taxon>eudicotyledons</taxon>
        <taxon>Gunneridae</taxon>
        <taxon>Pentapetalae</taxon>
        <taxon>rosids</taxon>
        <taxon>malvids</taxon>
        <taxon>Malvales</taxon>
        <taxon>Malvaceae</taxon>
        <taxon>Malvoideae</taxon>
        <taxon>Gossypium</taxon>
    </lineage>
</organism>
<accession>A0A5B6WUJ8</accession>
<dbReference type="CDD" id="cd02947">
    <property type="entry name" value="TRX_family"/>
    <property type="match status" value="1"/>
</dbReference>
<evidence type="ECO:0000313" key="2">
    <source>
        <dbReference type="EMBL" id="KAA3484512.1"/>
    </source>
</evidence>
<dbReference type="OrthoDB" id="10263751at2759"/>
<dbReference type="Gene3D" id="3.40.30.10">
    <property type="entry name" value="Glutaredoxin"/>
    <property type="match status" value="1"/>
</dbReference>
<dbReference type="AlphaFoldDB" id="A0A5B6WUJ8"/>
<feature type="domain" description="Thioredoxin" evidence="1">
    <location>
        <begin position="1"/>
        <end position="115"/>
    </location>
</feature>
<dbReference type="Pfam" id="PF00085">
    <property type="entry name" value="Thioredoxin"/>
    <property type="match status" value="1"/>
</dbReference>